<sequence length="254" mass="26986">MKFSKKLSALAVASALSVPAVMVAAPAQAELSGNIGVVSQYVLRGIGQENDRAAIQGGIDYANDSGFYLGWWGSSLGYNYNAPGSDAYTAQGFENDIYGGFAGSVGGIDYNIGLLQYYYLNVDDSDLTELVLGAGYGPFSAQAQYLLNDGLWGNAGDTYWTFNYGTDLPSDFTLDVSLGYYTYNDDDAGNDKGGPDWIATTESSAFRHLNFTLSHPIGDTGADMGITYIIAGDNRGGVSTDDTMTMNISYGFGL</sequence>
<evidence type="ECO:0000313" key="1">
    <source>
        <dbReference type="EMBL" id="VAW88059.1"/>
    </source>
</evidence>
<organism evidence="1">
    <name type="scientific">hydrothermal vent metagenome</name>
    <dbReference type="NCBI Taxonomy" id="652676"/>
    <lineage>
        <taxon>unclassified sequences</taxon>
        <taxon>metagenomes</taxon>
        <taxon>ecological metagenomes</taxon>
    </lineage>
</organism>
<dbReference type="NCBIfam" id="TIGR02001">
    <property type="entry name" value="gcw_chp"/>
    <property type="match status" value="1"/>
</dbReference>
<gene>
    <name evidence="1" type="ORF">MNBD_GAMMA17-1177</name>
</gene>
<dbReference type="Pfam" id="PF09694">
    <property type="entry name" value="Gcw_chp"/>
    <property type="match status" value="1"/>
</dbReference>
<protein>
    <submittedName>
        <fullName evidence="1">Uncharacterized protein</fullName>
    </submittedName>
</protein>
<dbReference type="EMBL" id="UOFQ01000087">
    <property type="protein sequence ID" value="VAW88059.1"/>
    <property type="molecule type" value="Genomic_DNA"/>
</dbReference>
<accession>A0A3B0ZPR2</accession>
<reference evidence="1" key="1">
    <citation type="submission" date="2018-06" db="EMBL/GenBank/DDBJ databases">
        <authorList>
            <person name="Zhirakovskaya E."/>
        </authorList>
    </citation>
    <scope>NUCLEOTIDE SEQUENCE</scope>
</reference>
<proteinExistence type="predicted"/>
<dbReference type="AlphaFoldDB" id="A0A3B0ZPR2"/>
<name>A0A3B0ZPR2_9ZZZZ</name>
<dbReference type="InterPro" id="IPR010239">
    <property type="entry name" value="CHP02001"/>
</dbReference>